<dbReference type="EMBL" id="RCMG01004837">
    <property type="protein sequence ID" value="KAG2793087.1"/>
    <property type="molecule type" value="Genomic_DNA"/>
</dbReference>
<dbReference type="Proteomes" id="UP000735874">
    <property type="component" value="Unassembled WGS sequence"/>
</dbReference>
<reference evidence="1" key="1">
    <citation type="submission" date="2018-10" db="EMBL/GenBank/DDBJ databases">
        <title>Effector identification in a new, highly contiguous assembly of the strawberry crown rot pathogen Phytophthora cactorum.</title>
        <authorList>
            <person name="Armitage A.D."/>
            <person name="Nellist C.F."/>
            <person name="Bates H."/>
            <person name="Vickerstaff R.J."/>
            <person name="Harrison R.J."/>
        </authorList>
    </citation>
    <scope>NUCLEOTIDE SEQUENCE</scope>
    <source>
        <strain evidence="1">15-7</strain>
    </source>
</reference>
<protein>
    <submittedName>
        <fullName evidence="1">Uncharacterized protein</fullName>
    </submittedName>
</protein>
<feature type="non-terminal residue" evidence="1">
    <location>
        <position position="29"/>
    </location>
</feature>
<sequence length="29" mass="3467">MLSRRNAGSRRPQAIRKHRTFHTDSLSMR</sequence>
<evidence type="ECO:0000313" key="1">
    <source>
        <dbReference type="EMBL" id="KAG2793087.1"/>
    </source>
</evidence>
<proteinExistence type="predicted"/>
<gene>
    <name evidence="1" type="ORF">PC113_g25587</name>
</gene>
<organism evidence="1 2">
    <name type="scientific">Phytophthora cactorum</name>
    <dbReference type="NCBI Taxonomy" id="29920"/>
    <lineage>
        <taxon>Eukaryota</taxon>
        <taxon>Sar</taxon>
        <taxon>Stramenopiles</taxon>
        <taxon>Oomycota</taxon>
        <taxon>Peronosporomycetes</taxon>
        <taxon>Peronosporales</taxon>
        <taxon>Peronosporaceae</taxon>
        <taxon>Phytophthora</taxon>
    </lineage>
</organism>
<name>A0A8T0XVT1_9STRA</name>
<accession>A0A8T0XVT1</accession>
<comment type="caution">
    <text evidence="1">The sequence shown here is derived from an EMBL/GenBank/DDBJ whole genome shotgun (WGS) entry which is preliminary data.</text>
</comment>
<dbReference type="AlphaFoldDB" id="A0A8T0XVT1"/>
<evidence type="ECO:0000313" key="2">
    <source>
        <dbReference type="Proteomes" id="UP000735874"/>
    </source>
</evidence>